<protein>
    <submittedName>
        <fullName evidence="3">Uncharacterized protein</fullName>
    </submittedName>
</protein>
<feature type="region of interest" description="Disordered" evidence="1">
    <location>
        <begin position="1"/>
        <end position="26"/>
    </location>
</feature>
<reference evidence="3" key="1">
    <citation type="submission" date="2016-11" db="UniProtKB">
        <authorList>
            <consortium name="WormBaseParasite"/>
        </authorList>
    </citation>
    <scope>IDENTIFICATION</scope>
</reference>
<sequence>MLEGGQRDVSEPGLYETRDSASRDSGLLCKNPGRDCEYRRKPILVEYNGRVPHYCGQWSCCGIPTIYSLERSLWVLALQEEYHKGAEKEEHDRAGNRRSNIVGMCC</sequence>
<evidence type="ECO:0000256" key="1">
    <source>
        <dbReference type="SAM" id="MobiDB-lite"/>
    </source>
</evidence>
<accession>A0A1I7Y3R4</accession>
<dbReference type="Proteomes" id="UP000095287">
    <property type="component" value="Unplaced"/>
</dbReference>
<organism evidence="2 3">
    <name type="scientific">Steinernema glaseri</name>
    <dbReference type="NCBI Taxonomy" id="37863"/>
    <lineage>
        <taxon>Eukaryota</taxon>
        <taxon>Metazoa</taxon>
        <taxon>Ecdysozoa</taxon>
        <taxon>Nematoda</taxon>
        <taxon>Chromadorea</taxon>
        <taxon>Rhabditida</taxon>
        <taxon>Tylenchina</taxon>
        <taxon>Panagrolaimomorpha</taxon>
        <taxon>Strongyloidoidea</taxon>
        <taxon>Steinernematidae</taxon>
        <taxon>Steinernema</taxon>
    </lineage>
</organism>
<evidence type="ECO:0000313" key="2">
    <source>
        <dbReference type="Proteomes" id="UP000095287"/>
    </source>
</evidence>
<keyword evidence="2" id="KW-1185">Reference proteome</keyword>
<dbReference type="AlphaFoldDB" id="A0A1I7Y3R4"/>
<proteinExistence type="predicted"/>
<dbReference type="WBParaSite" id="L893_g12369.t1">
    <property type="protein sequence ID" value="L893_g12369.t1"/>
    <property type="gene ID" value="L893_g12369"/>
</dbReference>
<feature type="compositionally biased region" description="Basic and acidic residues" evidence="1">
    <location>
        <begin position="1"/>
        <end position="22"/>
    </location>
</feature>
<evidence type="ECO:0000313" key="3">
    <source>
        <dbReference type="WBParaSite" id="L893_g12369.t1"/>
    </source>
</evidence>
<name>A0A1I7Y3R4_9BILA</name>